<evidence type="ECO:0000313" key="3">
    <source>
        <dbReference type="EMBL" id="KAB1641000.1"/>
    </source>
</evidence>
<dbReference type="RefSeq" id="WP_158053345.1">
    <property type="nucleotide sequence ID" value="NZ_WBKB01000011.1"/>
</dbReference>
<dbReference type="InterPro" id="IPR000160">
    <property type="entry name" value="GGDEF_dom"/>
</dbReference>
<feature type="transmembrane region" description="Helical" evidence="1">
    <location>
        <begin position="24"/>
        <end position="43"/>
    </location>
</feature>
<proteinExistence type="predicted"/>
<evidence type="ECO:0000259" key="2">
    <source>
        <dbReference type="PROSITE" id="PS50887"/>
    </source>
</evidence>
<dbReference type="InterPro" id="IPR029787">
    <property type="entry name" value="Nucleotide_cyclase"/>
</dbReference>
<gene>
    <name evidence="3" type="ORF">F8O05_13905</name>
</gene>
<feature type="transmembrane region" description="Helical" evidence="1">
    <location>
        <begin position="161"/>
        <end position="185"/>
    </location>
</feature>
<dbReference type="PROSITE" id="PS50887">
    <property type="entry name" value="GGDEF"/>
    <property type="match status" value="1"/>
</dbReference>
<dbReference type="OrthoDB" id="5082312at2"/>
<keyword evidence="1" id="KW-0472">Membrane</keyword>
<dbReference type="SUPFAM" id="SSF55073">
    <property type="entry name" value="Nucleotide cyclase"/>
    <property type="match status" value="1"/>
</dbReference>
<evidence type="ECO:0000313" key="4">
    <source>
        <dbReference type="Proteomes" id="UP000433493"/>
    </source>
</evidence>
<dbReference type="AlphaFoldDB" id="A0A7J5B7L7"/>
<dbReference type="InterPro" id="IPR043128">
    <property type="entry name" value="Rev_trsase/Diguanyl_cyclase"/>
</dbReference>
<keyword evidence="1" id="KW-0812">Transmembrane</keyword>
<feature type="transmembrane region" description="Helical" evidence="1">
    <location>
        <begin position="131"/>
        <end position="149"/>
    </location>
</feature>
<feature type="transmembrane region" description="Helical" evidence="1">
    <location>
        <begin position="105"/>
        <end position="125"/>
    </location>
</feature>
<feature type="domain" description="GGDEF" evidence="2">
    <location>
        <begin position="252"/>
        <end position="384"/>
    </location>
</feature>
<keyword evidence="4" id="KW-1185">Reference proteome</keyword>
<keyword evidence="1" id="KW-1133">Transmembrane helix</keyword>
<organism evidence="3 4">
    <name type="scientific">Gulosibacter chungangensis</name>
    <dbReference type="NCBI Taxonomy" id="979746"/>
    <lineage>
        <taxon>Bacteria</taxon>
        <taxon>Bacillati</taxon>
        <taxon>Actinomycetota</taxon>
        <taxon>Actinomycetes</taxon>
        <taxon>Micrococcales</taxon>
        <taxon>Microbacteriaceae</taxon>
        <taxon>Gulosibacter</taxon>
    </lineage>
</organism>
<name>A0A7J5B7L7_9MICO</name>
<protein>
    <recommendedName>
        <fullName evidence="2">GGDEF domain-containing protein</fullName>
    </recommendedName>
</protein>
<dbReference type="Gene3D" id="3.30.70.270">
    <property type="match status" value="1"/>
</dbReference>
<dbReference type="Proteomes" id="UP000433493">
    <property type="component" value="Unassembled WGS sequence"/>
</dbReference>
<reference evidence="3 4" key="1">
    <citation type="submission" date="2019-09" db="EMBL/GenBank/DDBJ databases">
        <title>Phylogeny of genus Pseudoclavibacter and closely related genus.</title>
        <authorList>
            <person name="Li Y."/>
        </authorList>
    </citation>
    <scope>NUCLEOTIDE SEQUENCE [LARGE SCALE GENOMIC DNA]</scope>
    <source>
        <strain evidence="3 4">KCTC 13959</strain>
    </source>
</reference>
<sequence length="396" mass="43056">MFATTMTATATATAVTITVDNSVSLIALVAVSTALVIGLATLARPSYATIAWGVGFGIGLVGTFLWVAGNQFEHRVLQAVASGLILSFEPCIWLGLRYFSRKRPIWWPVLAFVIGAPVVLGIGALTDAYTVIFRAVYLVAGIFAVLIAVELMRGRRTGRDMVLPLAIVSCLLAAVAAVSFVVSLINTDLVSGESQLTVLRDINRIGILISAVCGAFTLVLLVRSAPTAAPQDLEDLERTRSRLLRAKDQRDRNWSVLDIRLDDRADLREAWTATTYRQIVQTFQERVCRMLPATADAHRVADDRAIVVIHGDEDAVERYLRSLLRAISVIEEEGPLAGVRVSASVGWAPAAVAGYELDELVQTAADAATRARRNGGDRWERVQVPRQIPRQTSPKL</sequence>
<feature type="transmembrane region" description="Helical" evidence="1">
    <location>
        <begin position="50"/>
        <end position="69"/>
    </location>
</feature>
<evidence type="ECO:0000256" key="1">
    <source>
        <dbReference type="SAM" id="Phobius"/>
    </source>
</evidence>
<feature type="transmembrane region" description="Helical" evidence="1">
    <location>
        <begin position="205"/>
        <end position="222"/>
    </location>
</feature>
<dbReference type="EMBL" id="WBKB01000011">
    <property type="protein sequence ID" value="KAB1641000.1"/>
    <property type="molecule type" value="Genomic_DNA"/>
</dbReference>
<comment type="caution">
    <text evidence="3">The sequence shown here is derived from an EMBL/GenBank/DDBJ whole genome shotgun (WGS) entry which is preliminary data.</text>
</comment>
<accession>A0A7J5B7L7</accession>